<dbReference type="Gene3D" id="1.10.1380.10">
    <property type="entry name" value="Neutral endopeptidase , domain2"/>
    <property type="match status" value="1"/>
</dbReference>
<dbReference type="PANTHER" id="PTHR11733">
    <property type="entry name" value="ZINC METALLOPROTEASE FAMILY M13 NEPRILYSIN-RELATED"/>
    <property type="match status" value="1"/>
</dbReference>
<dbReference type="GO" id="GO:0016485">
    <property type="term" value="P:protein processing"/>
    <property type="evidence" value="ECO:0007669"/>
    <property type="project" value="TreeGrafter"/>
</dbReference>
<dbReference type="Proteomes" id="UP000288716">
    <property type="component" value="Unassembled WGS sequence"/>
</dbReference>
<dbReference type="CDD" id="cd08662">
    <property type="entry name" value="M13"/>
    <property type="match status" value="1"/>
</dbReference>
<dbReference type="InterPro" id="IPR000718">
    <property type="entry name" value="Peptidase_M13"/>
</dbReference>
<evidence type="ECO:0000313" key="3">
    <source>
        <dbReference type="EMBL" id="RWS21818.1"/>
    </source>
</evidence>
<dbReference type="STRING" id="299467.A0A443S2P9"/>
<dbReference type="InterPro" id="IPR008753">
    <property type="entry name" value="Peptidase_M13_N"/>
</dbReference>
<dbReference type="Pfam" id="PF05649">
    <property type="entry name" value="Peptidase_M13_N"/>
    <property type="match status" value="1"/>
</dbReference>
<dbReference type="GO" id="GO:0004222">
    <property type="term" value="F:metalloendopeptidase activity"/>
    <property type="evidence" value="ECO:0007669"/>
    <property type="project" value="InterPro"/>
</dbReference>
<dbReference type="EMBL" id="NCKV01010708">
    <property type="protein sequence ID" value="RWS21818.1"/>
    <property type="molecule type" value="Genomic_DNA"/>
</dbReference>
<name>A0A443S2P9_9ACAR</name>
<accession>A0A443S2P9</accession>
<proteinExistence type="inferred from homology"/>
<dbReference type="OrthoDB" id="6486093at2759"/>
<evidence type="ECO:0000313" key="4">
    <source>
        <dbReference type="Proteomes" id="UP000288716"/>
    </source>
</evidence>
<feature type="domain" description="Peptidase M13 N-terminal" evidence="2">
    <location>
        <begin position="1"/>
        <end position="319"/>
    </location>
</feature>
<dbReference type="InterPro" id="IPR042089">
    <property type="entry name" value="Peptidase_M13_dom_2"/>
</dbReference>
<dbReference type="PROSITE" id="PS51885">
    <property type="entry name" value="NEPRILYSIN"/>
    <property type="match status" value="1"/>
</dbReference>
<dbReference type="VEuPathDB" id="VectorBase:LDEU010222"/>
<keyword evidence="4" id="KW-1185">Reference proteome</keyword>
<organism evidence="3 4">
    <name type="scientific">Leptotrombidium deliense</name>
    <dbReference type="NCBI Taxonomy" id="299467"/>
    <lineage>
        <taxon>Eukaryota</taxon>
        <taxon>Metazoa</taxon>
        <taxon>Ecdysozoa</taxon>
        <taxon>Arthropoda</taxon>
        <taxon>Chelicerata</taxon>
        <taxon>Arachnida</taxon>
        <taxon>Acari</taxon>
        <taxon>Acariformes</taxon>
        <taxon>Trombidiformes</taxon>
        <taxon>Prostigmata</taxon>
        <taxon>Anystina</taxon>
        <taxon>Parasitengona</taxon>
        <taxon>Trombiculoidea</taxon>
        <taxon>Trombiculidae</taxon>
        <taxon>Leptotrombidium</taxon>
    </lineage>
</organism>
<reference evidence="3 4" key="1">
    <citation type="journal article" date="2018" name="Gigascience">
        <title>Genomes of trombidid mites reveal novel predicted allergens and laterally-transferred genes associated with secondary metabolism.</title>
        <authorList>
            <person name="Dong X."/>
            <person name="Chaisiri K."/>
            <person name="Xia D."/>
            <person name="Armstrong S.D."/>
            <person name="Fang Y."/>
            <person name="Donnelly M.J."/>
            <person name="Kadowaki T."/>
            <person name="McGarry J.W."/>
            <person name="Darby A.C."/>
            <person name="Makepeace B.L."/>
        </authorList>
    </citation>
    <scope>NUCLEOTIDE SEQUENCE [LARGE SCALE GENOMIC DNA]</scope>
    <source>
        <strain evidence="3">UoL-UT</strain>
    </source>
</reference>
<dbReference type="SUPFAM" id="SSF55486">
    <property type="entry name" value="Metalloproteases ('zincins'), catalytic domain"/>
    <property type="match status" value="1"/>
</dbReference>
<comment type="caution">
    <text evidence="3">The sequence shown here is derived from an EMBL/GenBank/DDBJ whole genome shotgun (WGS) entry which is preliminary data.</text>
</comment>
<dbReference type="AlphaFoldDB" id="A0A443S2P9"/>
<gene>
    <name evidence="3" type="ORF">B4U80_07448</name>
</gene>
<evidence type="ECO:0000256" key="1">
    <source>
        <dbReference type="ARBA" id="ARBA00007357"/>
    </source>
</evidence>
<feature type="non-terminal residue" evidence="3">
    <location>
        <position position="370"/>
    </location>
</feature>
<dbReference type="PANTHER" id="PTHR11733:SF224">
    <property type="entry name" value="NEPRILYSIN-2"/>
    <property type="match status" value="1"/>
</dbReference>
<dbReference type="GO" id="GO:0005886">
    <property type="term" value="C:plasma membrane"/>
    <property type="evidence" value="ECO:0007669"/>
    <property type="project" value="TreeGrafter"/>
</dbReference>
<protein>
    <submittedName>
        <fullName evidence="3">Membrane metallo-endopeptidase-like 1</fullName>
    </submittedName>
</protein>
<feature type="non-terminal residue" evidence="3">
    <location>
        <position position="1"/>
    </location>
</feature>
<evidence type="ECO:0000259" key="2">
    <source>
        <dbReference type="Pfam" id="PF05649"/>
    </source>
</evidence>
<comment type="similarity">
    <text evidence="1">Belongs to the peptidase M13 family.</text>
</comment>
<sequence length="370" mass="43667">AIDKDSSQPLKKYIKELGGWPIVDGHKWNESRFDWKQTMIKLMKLGFNHNILFTLYVSPDIKTSEKHIITIDQPSLGTPNRKYLLRGLNDTVVRAYKKVIIESAQSLGVKNRTYLENEANKIIAFEAKLAEYSIPSEKRRNFTELYNKYTIEEMQTLAPSIDFLDIIRAIVSEDIQKDEFVIIKVPKFLTNLESLLLEEDERTIANYMVWRAVFSSIAQLDRKWRNIIENYDRVLSGRTIEKARWDTCIKKLFNYFGTPLSALYVRHTFDEKSREIASQMVTYIKNRFISILETINWMDEKTRKRALDKAKAIRPQIGYSTELLDDNKIGEIYENLTLETNTYYESIQKMRLFFNEMDLKKLREAYLKDE</sequence>